<name>A0AAU8J7A7_9CYAN</name>
<feature type="compositionally biased region" description="Pro residues" evidence="1">
    <location>
        <begin position="68"/>
        <end position="78"/>
    </location>
</feature>
<evidence type="ECO:0000256" key="2">
    <source>
        <dbReference type="SAM" id="SignalP"/>
    </source>
</evidence>
<feature type="chain" id="PRO_5043908088" description="Outer membrane protein beta-barrel domain-containing protein" evidence="2">
    <location>
        <begin position="25"/>
        <end position="341"/>
    </location>
</feature>
<dbReference type="AlphaFoldDB" id="A0AAU8J7A7"/>
<reference evidence="3" key="1">
    <citation type="submission" date="2024-07" db="EMBL/GenBank/DDBJ databases">
        <authorList>
            <person name="Kim Y.J."/>
            <person name="Jeong J.Y."/>
        </authorList>
    </citation>
    <scope>NUCLEOTIDE SEQUENCE</scope>
    <source>
        <strain evidence="3">GIHE-MW2</strain>
    </source>
</reference>
<dbReference type="EMBL" id="CP159837">
    <property type="protein sequence ID" value="XCM35013.1"/>
    <property type="molecule type" value="Genomic_DNA"/>
</dbReference>
<proteinExistence type="predicted"/>
<gene>
    <name evidence="3" type="ORF">ABWT76_003664</name>
</gene>
<feature type="region of interest" description="Disordered" evidence="1">
    <location>
        <begin position="61"/>
        <end position="126"/>
    </location>
</feature>
<feature type="signal peptide" evidence="2">
    <location>
        <begin position="1"/>
        <end position="24"/>
    </location>
</feature>
<organism evidence="3">
    <name type="scientific">Planktothricoides raciborskii GIHE-MW2</name>
    <dbReference type="NCBI Taxonomy" id="2792601"/>
    <lineage>
        <taxon>Bacteria</taxon>
        <taxon>Bacillati</taxon>
        <taxon>Cyanobacteriota</taxon>
        <taxon>Cyanophyceae</taxon>
        <taxon>Oscillatoriophycideae</taxon>
        <taxon>Oscillatoriales</taxon>
        <taxon>Oscillatoriaceae</taxon>
        <taxon>Planktothricoides</taxon>
    </lineage>
</organism>
<accession>A0AAU8J7A7</accession>
<keyword evidence="2" id="KW-0732">Signal</keyword>
<evidence type="ECO:0008006" key="4">
    <source>
        <dbReference type="Google" id="ProtNLM"/>
    </source>
</evidence>
<dbReference type="RefSeq" id="WP_054469998.1">
    <property type="nucleotide sequence ID" value="NZ_CP159837.1"/>
</dbReference>
<protein>
    <recommendedName>
        <fullName evidence="4">Outer membrane protein beta-barrel domain-containing protein</fullName>
    </recommendedName>
</protein>
<sequence>MKKSVFLLTIISAIALSLIPAIPAASQSQQESEFIPLVSQFSAEADNITETMPQTEFPEAIAQESPDVPVPVPVPEPGTPRRRSTLHRQSGSEDVFRPQRVPLRSQSIQREQRKPPAASPGVSIMNPSGYGSSWGRAGFGLGVQERTRFTEDADGVMGFGIGFGNPVKTVGVSLGITATDLWGDAFQDGTVSVKLHRRLPYDLSVAAGVQGAIRWGETDGGRSLYGVVTKRFIFDPDPSELFNQLHVSLGVGSGQFRTEDQINNDEGTVGVFGSMALRINQPISAIAEWTGQDMTVGLSIAPFKNIPVVISPALTDITGSAGDGTRFILGIGYGFSLPTNF</sequence>
<evidence type="ECO:0000313" key="3">
    <source>
        <dbReference type="EMBL" id="XCM35013.1"/>
    </source>
</evidence>
<evidence type="ECO:0000256" key="1">
    <source>
        <dbReference type="SAM" id="MobiDB-lite"/>
    </source>
</evidence>